<keyword evidence="3" id="KW-0812">Transmembrane</keyword>
<dbReference type="InterPro" id="IPR004090">
    <property type="entry name" value="Chemotax_Me-accpt_rcpt"/>
</dbReference>
<evidence type="ECO:0000256" key="4">
    <source>
        <dbReference type="ARBA" id="ARBA00022989"/>
    </source>
</evidence>
<protein>
    <recommendedName>
        <fullName evidence="10">Methyl-accepting transducer domain-containing protein</fullName>
    </recommendedName>
</protein>
<dbReference type="PRINTS" id="PR00260">
    <property type="entry name" value="CHEMTRNSDUCR"/>
</dbReference>
<comment type="similarity">
    <text evidence="7">Belongs to the methyl-accepting chemotaxis (MCP) protein family.</text>
</comment>
<dbReference type="Gene3D" id="1.10.287.950">
    <property type="entry name" value="Methyl-accepting chemotaxis protein"/>
    <property type="match status" value="1"/>
</dbReference>
<proteinExistence type="inferred from homology"/>
<dbReference type="Pfam" id="PF00015">
    <property type="entry name" value="MCPsignal"/>
    <property type="match status" value="1"/>
</dbReference>
<feature type="region of interest" description="Disordered" evidence="9">
    <location>
        <begin position="200"/>
        <end position="219"/>
    </location>
</feature>
<comment type="caution">
    <text evidence="11">The sequence shown here is derived from an EMBL/GenBank/DDBJ whole genome shotgun (WGS) entry which is preliminary data.</text>
</comment>
<dbReference type="GO" id="GO:0004888">
    <property type="term" value="F:transmembrane signaling receptor activity"/>
    <property type="evidence" value="ECO:0007669"/>
    <property type="project" value="InterPro"/>
</dbReference>
<dbReference type="SMART" id="SM00283">
    <property type="entry name" value="MA"/>
    <property type="match status" value="1"/>
</dbReference>
<dbReference type="GO" id="GO:0006935">
    <property type="term" value="P:chemotaxis"/>
    <property type="evidence" value="ECO:0007669"/>
    <property type="project" value="UniProtKB-KW"/>
</dbReference>
<evidence type="ECO:0000259" key="10">
    <source>
        <dbReference type="PROSITE" id="PS50111"/>
    </source>
</evidence>
<dbReference type="PANTHER" id="PTHR32089:SF120">
    <property type="entry name" value="METHYL-ACCEPTING CHEMOTAXIS PROTEIN TLPQ"/>
    <property type="match status" value="1"/>
</dbReference>
<gene>
    <name evidence="11" type="ORF">ENH64_14220</name>
</gene>
<dbReference type="GO" id="GO:0016020">
    <property type="term" value="C:membrane"/>
    <property type="evidence" value="ECO:0007669"/>
    <property type="project" value="UniProtKB-SubCell"/>
</dbReference>
<evidence type="ECO:0000256" key="3">
    <source>
        <dbReference type="ARBA" id="ARBA00022692"/>
    </source>
</evidence>
<evidence type="ECO:0000256" key="7">
    <source>
        <dbReference type="ARBA" id="ARBA00029447"/>
    </source>
</evidence>
<dbReference type="InterPro" id="IPR004089">
    <property type="entry name" value="MCPsignal_dom"/>
</dbReference>
<dbReference type="SUPFAM" id="SSF58104">
    <property type="entry name" value="Methyl-accepting chemotaxis protein (MCP) signaling domain"/>
    <property type="match status" value="1"/>
</dbReference>
<keyword evidence="4" id="KW-1133">Transmembrane helix</keyword>
<dbReference type="PROSITE" id="PS50111">
    <property type="entry name" value="CHEMOTAXIS_TRANSDUC_2"/>
    <property type="match status" value="1"/>
</dbReference>
<dbReference type="PANTHER" id="PTHR32089">
    <property type="entry name" value="METHYL-ACCEPTING CHEMOTAXIS PROTEIN MCPB"/>
    <property type="match status" value="1"/>
</dbReference>
<keyword evidence="2" id="KW-0145">Chemotaxis</keyword>
<dbReference type="EMBL" id="DRFO01000031">
    <property type="protein sequence ID" value="HDZ57612.1"/>
    <property type="molecule type" value="Genomic_DNA"/>
</dbReference>
<evidence type="ECO:0000256" key="6">
    <source>
        <dbReference type="ARBA" id="ARBA00023224"/>
    </source>
</evidence>
<evidence type="ECO:0000313" key="11">
    <source>
        <dbReference type="EMBL" id="HDZ57612.1"/>
    </source>
</evidence>
<dbReference type="GO" id="GO:0007165">
    <property type="term" value="P:signal transduction"/>
    <property type="evidence" value="ECO:0007669"/>
    <property type="project" value="UniProtKB-KW"/>
</dbReference>
<evidence type="ECO:0000256" key="5">
    <source>
        <dbReference type="ARBA" id="ARBA00023136"/>
    </source>
</evidence>
<accession>A0A7V1BQR2</accession>
<dbReference type="Proteomes" id="UP000885703">
    <property type="component" value="Unassembled WGS sequence"/>
</dbReference>
<comment type="subcellular location">
    <subcellularLocation>
        <location evidence="1">Membrane</location>
    </subcellularLocation>
</comment>
<organism evidence="11">
    <name type="scientific">Halopseudomonas xinjiangensis</name>
    <dbReference type="NCBI Taxonomy" id="487184"/>
    <lineage>
        <taxon>Bacteria</taxon>
        <taxon>Pseudomonadati</taxon>
        <taxon>Pseudomonadota</taxon>
        <taxon>Gammaproteobacteria</taxon>
        <taxon>Pseudomonadales</taxon>
        <taxon>Pseudomonadaceae</taxon>
        <taxon>Halopseudomonas</taxon>
    </lineage>
</organism>
<evidence type="ECO:0000256" key="1">
    <source>
        <dbReference type="ARBA" id="ARBA00004370"/>
    </source>
</evidence>
<sequence>MASVRRDGSHLLSYNYKSALSITCCEGIMNAKEATSRLDTATIPAASPNSWLYPTLCACQVFFAGALFWQADGWLSGAAVLLTPLSLYLIFRTRRTGAEDSPLLQRLVAANGQQIDLSQLTEERRLSSPSGEAFERLSGRLRDMLLGFQQQSLSIALSSAQSRLLAEQAAREAKKQQSLSELIFQASEQTTGALQDISSRSNGITQTNSRNLDAARQSKQQLSEARVQMQHISQAMGSFKENIEALDSTSSQIRSILTTVQDFSAQTNMLALNAAIEAARAGEQGRGFAVVADEVRNLSVKVGNAADQIGQLMEQMVKAMEGADQQTQVMQEKTEVAGSAVTVAADQFEQMVEDFDRTNGDLLMVSSALEQLTATNQETNEHGGAIRELSATILQRMDQTFTQVDTQRDNTNLVLQELSRLRLGHGHLEATTNMLMQRRHDIEDVLVQLQSRGIDVFDRSYTPIPNTNPPKHSVSWAEAYRQGVQPLLDSWDQQGKDGVLYVVPVDDHGYLAASRSAASRPPTGDPKVDAVKSNFMRFVVEKVELNNLNKCMHVSMGTYVLPGGMVTFAVYVPIHVNGRRWGTLSAGILPTALGLSS</sequence>
<evidence type="ECO:0000256" key="8">
    <source>
        <dbReference type="PROSITE-ProRule" id="PRU00284"/>
    </source>
</evidence>
<reference evidence="11" key="1">
    <citation type="journal article" date="2020" name="mSystems">
        <title>Genome- and Community-Level Interaction Insights into Carbon Utilization and Element Cycling Functions of Hydrothermarchaeota in Hydrothermal Sediment.</title>
        <authorList>
            <person name="Zhou Z."/>
            <person name="Liu Y."/>
            <person name="Xu W."/>
            <person name="Pan J."/>
            <person name="Luo Z.H."/>
            <person name="Li M."/>
        </authorList>
    </citation>
    <scope>NUCLEOTIDE SEQUENCE [LARGE SCALE GENOMIC DNA]</scope>
    <source>
        <strain evidence="11">HyVt-324</strain>
    </source>
</reference>
<evidence type="ECO:0000256" key="2">
    <source>
        <dbReference type="ARBA" id="ARBA00022500"/>
    </source>
</evidence>
<keyword evidence="5" id="KW-0472">Membrane</keyword>
<evidence type="ECO:0000256" key="9">
    <source>
        <dbReference type="SAM" id="MobiDB-lite"/>
    </source>
</evidence>
<keyword evidence="6 8" id="KW-0807">Transducer</keyword>
<dbReference type="AlphaFoldDB" id="A0A7V1BQR2"/>
<name>A0A7V1BQR2_9GAMM</name>
<feature type="domain" description="Methyl-accepting transducer" evidence="10">
    <location>
        <begin position="151"/>
        <end position="387"/>
    </location>
</feature>